<dbReference type="EMBL" id="KV440978">
    <property type="protein sequence ID" value="OAD74628.1"/>
    <property type="molecule type" value="Genomic_DNA"/>
</dbReference>
<evidence type="ECO:0000256" key="1">
    <source>
        <dbReference type="ARBA" id="ARBA00004370"/>
    </source>
</evidence>
<dbReference type="GO" id="GO:0031681">
    <property type="term" value="F:G-protein beta-subunit binding"/>
    <property type="evidence" value="ECO:0007669"/>
    <property type="project" value="InterPro"/>
</dbReference>
<dbReference type="SMART" id="SM01224">
    <property type="entry name" value="G_gamma"/>
    <property type="match status" value="1"/>
</dbReference>
<keyword evidence="6" id="KW-0564">Palmitate</keyword>
<evidence type="ECO:0000256" key="4">
    <source>
        <dbReference type="ARBA" id="ARBA00022481"/>
    </source>
</evidence>
<evidence type="ECO:0000256" key="6">
    <source>
        <dbReference type="ARBA" id="ARBA00023139"/>
    </source>
</evidence>
<sequence>MSHPLTKEAKLEKLLDLNEKLREQLEIARVPVSEASRSLIEYCQTTTDTMVPSVWGHKNLETFPEPIGVCGCTLM</sequence>
<dbReference type="AlphaFoldDB" id="A0A162NIT7"/>
<evidence type="ECO:0000256" key="5">
    <source>
        <dbReference type="ARBA" id="ARBA00023136"/>
    </source>
</evidence>
<keyword evidence="7" id="KW-0807">Transducer</keyword>
<evidence type="ECO:0000256" key="8">
    <source>
        <dbReference type="ARBA" id="ARBA00023288"/>
    </source>
</evidence>
<dbReference type="GO" id="GO:0005834">
    <property type="term" value="C:heterotrimeric G-protein complex"/>
    <property type="evidence" value="ECO:0007669"/>
    <property type="project" value="TreeGrafter"/>
</dbReference>
<evidence type="ECO:0000313" key="11">
    <source>
        <dbReference type="EMBL" id="OAD74628.1"/>
    </source>
</evidence>
<feature type="domain" description="G protein gamma" evidence="10">
    <location>
        <begin position="7"/>
        <end position="75"/>
    </location>
</feature>
<dbReference type="Gene3D" id="4.10.260.10">
    <property type="entry name" value="Transducin (heterotrimeric G protein), gamma chain"/>
    <property type="match status" value="1"/>
</dbReference>
<reference evidence="12" key="1">
    <citation type="submission" date="2015-06" db="EMBL/GenBank/DDBJ databases">
        <title>Expansion of signal transduction pathways in fungi by whole-genome duplication.</title>
        <authorList>
            <consortium name="DOE Joint Genome Institute"/>
            <person name="Corrochano L.M."/>
            <person name="Kuo A."/>
            <person name="Marcet-Houben M."/>
            <person name="Polaino S."/>
            <person name="Salamov A."/>
            <person name="Villalobos J.M."/>
            <person name="Alvarez M.I."/>
            <person name="Avalos J."/>
            <person name="Benito E.P."/>
            <person name="Benoit I."/>
            <person name="Burger G."/>
            <person name="Camino L.P."/>
            <person name="Canovas D."/>
            <person name="Cerda-Olmedo E."/>
            <person name="Cheng J.-F."/>
            <person name="Dominguez A."/>
            <person name="Elias M."/>
            <person name="Eslava A.P."/>
            <person name="Glaser F."/>
            <person name="Grimwood J."/>
            <person name="Gutierrez G."/>
            <person name="Heitman J."/>
            <person name="Henrissat B."/>
            <person name="Iturriaga E.A."/>
            <person name="Lang B.F."/>
            <person name="Lavin J.L."/>
            <person name="Lee S."/>
            <person name="Li W."/>
            <person name="Lindquist E."/>
            <person name="Lopez-Garcia S."/>
            <person name="Luque E.M."/>
            <person name="Marcos A.T."/>
            <person name="Martin J."/>
            <person name="McCluskey K."/>
            <person name="Medina H.R."/>
            <person name="Miralles-Duran A."/>
            <person name="Miyazaki A."/>
            <person name="Munoz-Torres E."/>
            <person name="Oguiza J.A."/>
            <person name="Ohm R."/>
            <person name="Olmedo M."/>
            <person name="Orejas M."/>
            <person name="Ortiz-Castellanos L."/>
            <person name="Pisabarro A.G."/>
            <person name="Rodriguez-Romero J."/>
            <person name="Ruiz-Herrera J."/>
            <person name="Ruiz-Vazquez R."/>
            <person name="Sanz C."/>
            <person name="Schackwitz W."/>
            <person name="Schmutz J."/>
            <person name="Shahriari M."/>
            <person name="Shelest E."/>
            <person name="Silva-Franco F."/>
            <person name="Soanes D."/>
            <person name="Syed K."/>
            <person name="Tagua V.G."/>
            <person name="Talbot N.J."/>
            <person name="Thon M."/>
            <person name="De vries R.P."/>
            <person name="Wiebenga A."/>
            <person name="Yadav J.S."/>
            <person name="Braun E.L."/>
            <person name="Baker S."/>
            <person name="Garre V."/>
            <person name="Horwitz B."/>
            <person name="Torres-Martinez S."/>
            <person name="Idnurm A."/>
            <person name="Herrera-Estrella A."/>
            <person name="Gabaldon T."/>
            <person name="Grigoriev I.V."/>
        </authorList>
    </citation>
    <scope>NUCLEOTIDE SEQUENCE [LARGE SCALE GENOMIC DNA]</scope>
    <source>
        <strain evidence="12">NRRL 1555(-)</strain>
    </source>
</reference>
<keyword evidence="12" id="KW-1185">Reference proteome</keyword>
<keyword evidence="9" id="KW-0636">Prenylation</keyword>
<dbReference type="OrthoDB" id="19232at2759"/>
<organism evidence="11 12">
    <name type="scientific">Phycomyces blakesleeanus (strain ATCC 8743b / DSM 1359 / FGSC 10004 / NBRC 33097 / NRRL 1555)</name>
    <dbReference type="NCBI Taxonomy" id="763407"/>
    <lineage>
        <taxon>Eukaryota</taxon>
        <taxon>Fungi</taxon>
        <taxon>Fungi incertae sedis</taxon>
        <taxon>Mucoromycota</taxon>
        <taxon>Mucoromycotina</taxon>
        <taxon>Mucoromycetes</taxon>
        <taxon>Mucorales</taxon>
        <taxon>Phycomycetaceae</taxon>
        <taxon>Phycomyces</taxon>
    </lineage>
</organism>
<keyword evidence="4" id="KW-0488">Methylation</keyword>
<dbReference type="GO" id="GO:0007186">
    <property type="term" value="P:G protein-coupled receptor signaling pathway"/>
    <property type="evidence" value="ECO:0007669"/>
    <property type="project" value="InterPro"/>
</dbReference>
<gene>
    <name evidence="11" type="ORF">PHYBLDRAFT_144004</name>
</gene>
<evidence type="ECO:0000256" key="3">
    <source>
        <dbReference type="ARBA" id="ARBA00016111"/>
    </source>
</evidence>
<evidence type="ECO:0000259" key="10">
    <source>
        <dbReference type="SMART" id="SM01224"/>
    </source>
</evidence>
<dbReference type="SUPFAM" id="SSF48670">
    <property type="entry name" value="Transducin (heterotrimeric G protein), gamma chain"/>
    <property type="match status" value="1"/>
</dbReference>
<dbReference type="PANTHER" id="PTHR28189">
    <property type="entry name" value="GUANINE NUCLEOTIDE-BINDING PROTEIN SUBUNIT GAMMA"/>
    <property type="match status" value="1"/>
</dbReference>
<dbReference type="InParanoid" id="A0A162NIT7"/>
<evidence type="ECO:0000256" key="9">
    <source>
        <dbReference type="ARBA" id="ARBA00023289"/>
    </source>
</evidence>
<evidence type="ECO:0000313" key="12">
    <source>
        <dbReference type="Proteomes" id="UP000077315"/>
    </source>
</evidence>
<dbReference type="InterPro" id="IPR041848">
    <property type="entry name" value="Ste18_fungal"/>
</dbReference>
<dbReference type="Pfam" id="PF00631">
    <property type="entry name" value="G-gamma"/>
    <property type="match status" value="1"/>
</dbReference>
<accession>A0A162NIT7</accession>
<comment type="similarity">
    <text evidence="2">Belongs to the G protein gamma family.</text>
</comment>
<comment type="subcellular location">
    <subcellularLocation>
        <location evidence="1">Membrane</location>
    </subcellularLocation>
</comment>
<dbReference type="Proteomes" id="UP000077315">
    <property type="component" value="Unassembled WGS sequence"/>
</dbReference>
<dbReference type="GeneID" id="28992031"/>
<keyword evidence="8" id="KW-0449">Lipoprotein</keyword>
<dbReference type="VEuPathDB" id="FungiDB:PHYBLDRAFT_144004"/>
<dbReference type="InterPro" id="IPR015898">
    <property type="entry name" value="G-protein_gamma-like_dom"/>
</dbReference>
<dbReference type="STRING" id="763407.A0A162NIT7"/>
<protein>
    <recommendedName>
        <fullName evidence="3">Guanine nucleotide-binding protein subunit gamma</fullName>
    </recommendedName>
</protein>
<proteinExistence type="inferred from homology"/>
<dbReference type="InterPro" id="IPR036284">
    <property type="entry name" value="GGL_sf"/>
</dbReference>
<keyword evidence="5" id="KW-0472">Membrane</keyword>
<dbReference type="RefSeq" id="XP_018292668.1">
    <property type="nucleotide sequence ID" value="XM_018431125.1"/>
</dbReference>
<evidence type="ECO:0000256" key="7">
    <source>
        <dbReference type="ARBA" id="ARBA00023224"/>
    </source>
</evidence>
<dbReference type="PANTHER" id="PTHR28189:SF1">
    <property type="entry name" value="GUANINE NUCLEOTIDE-BINDING PROTEIN SUBUNIT GAMMA"/>
    <property type="match status" value="1"/>
</dbReference>
<dbReference type="GO" id="GO:0000750">
    <property type="term" value="P:pheromone-dependent signal transduction involved in conjugation with cellular fusion"/>
    <property type="evidence" value="ECO:0007669"/>
    <property type="project" value="InterPro"/>
</dbReference>
<evidence type="ECO:0000256" key="2">
    <source>
        <dbReference type="ARBA" id="ARBA00007431"/>
    </source>
</evidence>
<name>A0A162NIT7_PHYB8</name>